<protein>
    <submittedName>
        <fullName evidence="1">Ethanolamine utilization protein EutP</fullName>
    </submittedName>
</protein>
<dbReference type="Pfam" id="PF10662">
    <property type="entry name" value="PduV-EutP"/>
    <property type="match status" value="1"/>
</dbReference>
<dbReference type="EMBL" id="JABZQH010000121">
    <property type="protein sequence ID" value="MBF1352281.1"/>
    <property type="molecule type" value="Genomic_DNA"/>
</dbReference>
<dbReference type="Proteomes" id="UP000722050">
    <property type="component" value="Unassembled WGS sequence"/>
</dbReference>
<accession>A0A930HAE4</accession>
<dbReference type="PANTHER" id="PTHR40453:SF1">
    <property type="entry name" value="PROTEIN YOEF"/>
    <property type="match status" value="1"/>
</dbReference>
<evidence type="ECO:0000313" key="2">
    <source>
        <dbReference type="Proteomes" id="UP000722050"/>
    </source>
</evidence>
<dbReference type="GO" id="GO:0005524">
    <property type="term" value="F:ATP binding"/>
    <property type="evidence" value="ECO:0007669"/>
    <property type="project" value="InterPro"/>
</dbReference>
<sequence length="85" mass="9690">AQLASHVVMLVDQSMPTEVYSPGFAKVFRCPTTGVIMKSDLKSENYIKCVDILKRIGLQPPFFPISKNNMEEIDKLEKYLLSKRI</sequence>
<dbReference type="PANTHER" id="PTHR40453">
    <property type="entry name" value="PROTEIN YOEF"/>
    <property type="match status" value="1"/>
</dbReference>
<dbReference type="InterPro" id="IPR012381">
    <property type="entry name" value="EutP_PduV"/>
</dbReference>
<dbReference type="AlphaFoldDB" id="A0A930HAE4"/>
<name>A0A930HAE4_9FIRM</name>
<feature type="non-terminal residue" evidence="1">
    <location>
        <position position="1"/>
    </location>
</feature>
<proteinExistence type="predicted"/>
<gene>
    <name evidence="1" type="ORF">HXM71_04060</name>
</gene>
<comment type="caution">
    <text evidence="1">The sequence shown here is derived from an EMBL/GenBank/DDBJ whole genome shotgun (WGS) entry which is preliminary data.</text>
</comment>
<reference evidence="1" key="1">
    <citation type="submission" date="2020-04" db="EMBL/GenBank/DDBJ databases">
        <title>Deep metagenomics examines the oral microbiome during advanced dental caries in children, revealing novel taxa and co-occurrences with host molecules.</title>
        <authorList>
            <person name="Baker J.L."/>
            <person name="Morton J.T."/>
            <person name="Dinis M."/>
            <person name="Alvarez R."/>
            <person name="Tran N.C."/>
            <person name="Knight R."/>
            <person name="Edlund A."/>
        </authorList>
    </citation>
    <scope>NUCLEOTIDE SEQUENCE</scope>
    <source>
        <strain evidence="1">JCVI_24_bin.8</strain>
    </source>
</reference>
<organism evidence="1 2">
    <name type="scientific">Mogibacterium diversum</name>
    <dbReference type="NCBI Taxonomy" id="114527"/>
    <lineage>
        <taxon>Bacteria</taxon>
        <taxon>Bacillati</taxon>
        <taxon>Bacillota</taxon>
        <taxon>Clostridia</taxon>
        <taxon>Peptostreptococcales</taxon>
        <taxon>Anaerovoracaceae</taxon>
        <taxon>Mogibacterium</taxon>
    </lineage>
</organism>
<evidence type="ECO:0000313" key="1">
    <source>
        <dbReference type="EMBL" id="MBF1352281.1"/>
    </source>
</evidence>
<dbReference type="GO" id="GO:0006576">
    <property type="term" value="P:biogenic amine metabolic process"/>
    <property type="evidence" value="ECO:0007669"/>
    <property type="project" value="InterPro"/>
</dbReference>